<reference evidence="2" key="1">
    <citation type="submission" date="2022-11" db="UniProtKB">
        <authorList>
            <consortium name="WormBaseParasite"/>
        </authorList>
    </citation>
    <scope>IDENTIFICATION</scope>
</reference>
<protein>
    <submittedName>
        <fullName evidence="2">Uncharacterized protein</fullName>
    </submittedName>
</protein>
<accession>A0AC34Q292</accession>
<dbReference type="Proteomes" id="UP000887576">
    <property type="component" value="Unplaced"/>
</dbReference>
<sequence length="71" mass="8280">MFLTVCVLAEELQRKNRGKEISPPSWMKRGFETNDKKIPVDWILILNSGRTENLARRFAQYPGSSRILFQP</sequence>
<evidence type="ECO:0000313" key="1">
    <source>
        <dbReference type="Proteomes" id="UP000887576"/>
    </source>
</evidence>
<organism evidence="1 2">
    <name type="scientific">Panagrolaimus sp. JU765</name>
    <dbReference type="NCBI Taxonomy" id="591449"/>
    <lineage>
        <taxon>Eukaryota</taxon>
        <taxon>Metazoa</taxon>
        <taxon>Ecdysozoa</taxon>
        <taxon>Nematoda</taxon>
        <taxon>Chromadorea</taxon>
        <taxon>Rhabditida</taxon>
        <taxon>Tylenchina</taxon>
        <taxon>Panagrolaimomorpha</taxon>
        <taxon>Panagrolaimoidea</taxon>
        <taxon>Panagrolaimidae</taxon>
        <taxon>Panagrolaimus</taxon>
    </lineage>
</organism>
<proteinExistence type="predicted"/>
<name>A0AC34Q292_9BILA</name>
<evidence type="ECO:0000313" key="2">
    <source>
        <dbReference type="WBParaSite" id="JU765_v2.g12257.t1"/>
    </source>
</evidence>
<dbReference type="WBParaSite" id="JU765_v2.g12257.t1">
    <property type="protein sequence ID" value="JU765_v2.g12257.t1"/>
    <property type="gene ID" value="JU765_v2.g12257"/>
</dbReference>